<dbReference type="PRINTS" id="PR00463">
    <property type="entry name" value="EP450I"/>
</dbReference>
<dbReference type="InterPro" id="IPR001128">
    <property type="entry name" value="Cyt_P450"/>
</dbReference>
<sequence length="493" mass="55152">MIAAAVLPIVVLTAKVVVAVLLSRAAWTWWWNRKSCPGADIPGDMGWPLIGDTVKFFFLQDPRTYLREMHAKHGPVFKSHILGRPSVFLCDNADIKKCLLGEDRVVIQHMFTPMRILTGEHSLLSQHGEEHFENRSMILRALRPDALQSMIPLLQNKVQDALDGWIRQGGKVDVYEHLRHWTFAMAQTIVLGEYSDELNKVVFKPFHTLDLGTMSLPINLPWTQFGKAMAAKDFLNGILGDLILEREAEYLKRDADDVFPGLLGSCLARRREKGISGNRDLIKSICQLQLGVGAASSTTTAGCVLTLNGLARHPELQEVLYAEQLEVFGDGPLPPLELAHFKNMPKLDSAIREMLRQQPTAMLVPRLAIKSFEAHTGNVVPNAWAVWLSLDTAMTQTGRFDAIDEFLPMRYLKDSPDSLKPQPFEDRLFGGGQRMCPGKELALMELKVIVTLFIHYTTFGYPAGEEVHVIDNPTPAPAPDTPMALVLTPRRRP</sequence>
<geneLocation type="mitochondrion" evidence="10"/>
<dbReference type="GO" id="GO:0004497">
    <property type="term" value="F:monooxygenase activity"/>
    <property type="evidence" value="ECO:0007669"/>
    <property type="project" value="UniProtKB-KW"/>
</dbReference>
<keyword evidence="3 7" id="KW-0479">Metal-binding</keyword>
<dbReference type="Proteomes" id="UP000039324">
    <property type="component" value="Unassembled WGS sequence"/>
</dbReference>
<evidence type="ECO:0000313" key="10">
    <source>
        <dbReference type="EMBL" id="SPQ95368.1"/>
    </source>
</evidence>
<dbReference type="PROSITE" id="PS00086">
    <property type="entry name" value="CYTOCHROME_P450"/>
    <property type="match status" value="1"/>
</dbReference>
<reference evidence="9 11" key="1">
    <citation type="submission" date="2015-02" db="EMBL/GenBank/DDBJ databases">
        <authorList>
            <person name="Chooi Y.-H."/>
        </authorList>
    </citation>
    <scope>NUCLEOTIDE SEQUENCE [LARGE SCALE GENOMIC DNA]</scope>
    <source>
        <strain evidence="9">E3</strain>
    </source>
</reference>
<dbReference type="STRING" id="37360.A0A0G4INF0"/>
<dbReference type="OMA" id="MIIHSTR"/>
<keyword evidence="2 7" id="KW-0349">Heme</keyword>
<reference evidence="10 12" key="2">
    <citation type="submission" date="2018-03" db="EMBL/GenBank/DDBJ databases">
        <authorList>
            <person name="Fogelqvist J."/>
        </authorList>
    </citation>
    <scope>NUCLEOTIDE SEQUENCE [LARGE SCALE GENOMIC DNA]</scope>
</reference>
<evidence type="ECO:0000313" key="11">
    <source>
        <dbReference type="Proteomes" id="UP000039324"/>
    </source>
</evidence>
<keyword evidence="6 8" id="KW-0503">Monooxygenase</keyword>
<dbReference type="GO" id="GO:0005506">
    <property type="term" value="F:iron ion binding"/>
    <property type="evidence" value="ECO:0007669"/>
    <property type="project" value="InterPro"/>
</dbReference>
<evidence type="ECO:0000313" key="9">
    <source>
        <dbReference type="EMBL" id="CEO96704.1"/>
    </source>
</evidence>
<dbReference type="InterPro" id="IPR017972">
    <property type="entry name" value="Cyt_P450_CS"/>
</dbReference>
<keyword evidence="10" id="KW-0496">Mitochondrion</keyword>
<protein>
    <recommendedName>
        <fullName evidence="13">Cytochrome P450</fullName>
    </recommendedName>
</protein>
<dbReference type="Pfam" id="PF00067">
    <property type="entry name" value="p450"/>
    <property type="match status" value="1"/>
</dbReference>
<organism evidence="9 11">
    <name type="scientific">Plasmodiophora brassicae</name>
    <name type="common">Clubroot disease agent</name>
    <dbReference type="NCBI Taxonomy" id="37360"/>
    <lineage>
        <taxon>Eukaryota</taxon>
        <taxon>Sar</taxon>
        <taxon>Rhizaria</taxon>
        <taxon>Endomyxa</taxon>
        <taxon>Phytomyxea</taxon>
        <taxon>Plasmodiophorida</taxon>
        <taxon>Plasmodiophoridae</taxon>
        <taxon>Plasmodiophora</taxon>
    </lineage>
</organism>
<dbReference type="InterPro" id="IPR036396">
    <property type="entry name" value="Cyt_P450_sf"/>
</dbReference>
<comment type="cofactor">
    <cofactor evidence="7">
        <name>heme</name>
        <dbReference type="ChEBI" id="CHEBI:30413"/>
    </cofactor>
</comment>
<dbReference type="PANTHER" id="PTHR24286:SF384">
    <property type="entry name" value="P450, PUTATIVE (EUROFUNG)-RELATED"/>
    <property type="match status" value="1"/>
</dbReference>
<accession>A0A0G4INF0</accession>
<dbReference type="OrthoDB" id="1372046at2759"/>
<dbReference type="GO" id="GO:0020037">
    <property type="term" value="F:heme binding"/>
    <property type="evidence" value="ECO:0007669"/>
    <property type="project" value="InterPro"/>
</dbReference>
<evidence type="ECO:0000256" key="7">
    <source>
        <dbReference type="PIRSR" id="PIRSR602401-1"/>
    </source>
</evidence>
<name>A0A0G4INF0_PLABS</name>
<evidence type="ECO:0000256" key="8">
    <source>
        <dbReference type="RuleBase" id="RU000461"/>
    </source>
</evidence>
<dbReference type="Proteomes" id="UP000290189">
    <property type="component" value="Unassembled WGS sequence"/>
</dbReference>
<dbReference type="EMBL" id="CDSF01000076">
    <property type="protein sequence ID" value="CEO96704.1"/>
    <property type="molecule type" value="Genomic_DNA"/>
</dbReference>
<evidence type="ECO:0000256" key="5">
    <source>
        <dbReference type="ARBA" id="ARBA00023004"/>
    </source>
</evidence>
<dbReference type="PRINTS" id="PR00385">
    <property type="entry name" value="P450"/>
</dbReference>
<dbReference type="PANTHER" id="PTHR24286">
    <property type="entry name" value="CYTOCHROME P450 26"/>
    <property type="match status" value="1"/>
</dbReference>
<dbReference type="EMBL" id="OVEO01000004">
    <property type="protein sequence ID" value="SPQ95368.1"/>
    <property type="molecule type" value="Genomic_DNA"/>
</dbReference>
<evidence type="ECO:0000256" key="6">
    <source>
        <dbReference type="ARBA" id="ARBA00023033"/>
    </source>
</evidence>
<dbReference type="GO" id="GO:0016125">
    <property type="term" value="P:sterol metabolic process"/>
    <property type="evidence" value="ECO:0007669"/>
    <property type="project" value="TreeGrafter"/>
</dbReference>
<comment type="similarity">
    <text evidence="1 8">Belongs to the cytochrome P450 family.</text>
</comment>
<dbReference type="GO" id="GO:0016705">
    <property type="term" value="F:oxidoreductase activity, acting on paired donors, with incorporation or reduction of molecular oxygen"/>
    <property type="evidence" value="ECO:0007669"/>
    <property type="project" value="InterPro"/>
</dbReference>
<dbReference type="Gene3D" id="1.10.630.10">
    <property type="entry name" value="Cytochrome P450"/>
    <property type="match status" value="1"/>
</dbReference>
<keyword evidence="11" id="KW-1185">Reference proteome</keyword>
<gene>
    <name evidence="9" type="ORF">PBRA_005308</name>
    <name evidence="10" type="ORF">PLBR_LOCUS2583</name>
</gene>
<feature type="binding site" description="axial binding residue" evidence="7">
    <location>
        <position position="436"/>
    </location>
    <ligand>
        <name>heme</name>
        <dbReference type="ChEBI" id="CHEBI:30413"/>
    </ligand>
    <ligandPart>
        <name>Fe</name>
        <dbReference type="ChEBI" id="CHEBI:18248"/>
    </ligandPart>
</feature>
<dbReference type="SUPFAM" id="SSF48264">
    <property type="entry name" value="Cytochrome P450"/>
    <property type="match status" value="1"/>
</dbReference>
<keyword evidence="4 8" id="KW-0560">Oxidoreductase</keyword>
<evidence type="ECO:0008006" key="13">
    <source>
        <dbReference type="Google" id="ProtNLM"/>
    </source>
</evidence>
<dbReference type="InterPro" id="IPR002401">
    <property type="entry name" value="Cyt_P450_E_grp-I"/>
</dbReference>
<evidence type="ECO:0000256" key="3">
    <source>
        <dbReference type="ARBA" id="ARBA00022723"/>
    </source>
</evidence>
<evidence type="ECO:0000256" key="1">
    <source>
        <dbReference type="ARBA" id="ARBA00010617"/>
    </source>
</evidence>
<evidence type="ECO:0000256" key="4">
    <source>
        <dbReference type="ARBA" id="ARBA00023002"/>
    </source>
</evidence>
<keyword evidence="5 7" id="KW-0408">Iron</keyword>
<evidence type="ECO:0000313" key="12">
    <source>
        <dbReference type="Proteomes" id="UP000290189"/>
    </source>
</evidence>
<evidence type="ECO:0000256" key="2">
    <source>
        <dbReference type="ARBA" id="ARBA00022617"/>
    </source>
</evidence>
<proteinExistence type="inferred from homology"/>
<dbReference type="AlphaFoldDB" id="A0A0G4INF0"/>